<gene>
    <name evidence="2" type="ORF">V8N49_04285</name>
</gene>
<keyword evidence="1" id="KW-0732">Signal</keyword>
<dbReference type="Proteomes" id="UP001306592">
    <property type="component" value="Unassembled WGS sequence"/>
</dbReference>
<evidence type="ECO:0000313" key="3">
    <source>
        <dbReference type="Proteomes" id="UP001306592"/>
    </source>
</evidence>
<accession>A0ABU8DBH8</accession>
<name>A0ABU8DBH8_ERWAP</name>
<comment type="caution">
    <text evidence="2">The sequence shown here is derived from an EMBL/GenBank/DDBJ whole genome shotgun (WGS) entry which is preliminary data.</text>
</comment>
<keyword evidence="3" id="KW-1185">Reference proteome</keyword>
<dbReference type="EMBL" id="JBANEI010000002">
    <property type="protein sequence ID" value="MEI2680876.1"/>
    <property type="molecule type" value="Genomic_DNA"/>
</dbReference>
<dbReference type="RefSeq" id="WP_048917372.1">
    <property type="nucleotide sequence ID" value="NZ_CAKKMT010000002.1"/>
</dbReference>
<evidence type="ECO:0000313" key="2">
    <source>
        <dbReference type="EMBL" id="MEI2680876.1"/>
    </source>
</evidence>
<feature type="signal peptide" evidence="1">
    <location>
        <begin position="1"/>
        <end position="26"/>
    </location>
</feature>
<organism evidence="2 3">
    <name type="scientific">Erwinia aphidicola</name>
    <dbReference type="NCBI Taxonomy" id="68334"/>
    <lineage>
        <taxon>Bacteria</taxon>
        <taxon>Pseudomonadati</taxon>
        <taxon>Pseudomonadota</taxon>
        <taxon>Gammaproteobacteria</taxon>
        <taxon>Enterobacterales</taxon>
        <taxon>Erwiniaceae</taxon>
        <taxon>Erwinia</taxon>
    </lineage>
</organism>
<evidence type="ECO:0000256" key="1">
    <source>
        <dbReference type="SAM" id="SignalP"/>
    </source>
</evidence>
<protein>
    <recommendedName>
        <fullName evidence="4">Type 1 fimbria pilin</fullName>
    </recommendedName>
</protein>
<proteinExistence type="predicted"/>
<reference evidence="2 3" key="1">
    <citation type="submission" date="2024-02" db="EMBL/GenBank/DDBJ databases">
        <title>First report Erwinia aphidicola in onion in Chile.</title>
        <authorList>
            <person name="Valenzuela M."/>
            <person name="Pena M."/>
            <person name="Dutta B."/>
        </authorList>
    </citation>
    <scope>NUCLEOTIDE SEQUENCE [LARGE SCALE GENOMIC DNA]</scope>
    <source>
        <strain evidence="2 3">QCJ3A</strain>
    </source>
</reference>
<evidence type="ECO:0008006" key="4">
    <source>
        <dbReference type="Google" id="ProtNLM"/>
    </source>
</evidence>
<sequence>MKKLSRSACNSLLILATLLSAASAEAACHVTSHGGRIDYGELNRHLIPGSAEKLSLTAREVQIGIDCDAPQIISVRFTSAQGAEAAFAFGQQGEMQLRLHDARLDSRAASFNFLPSGGSPESAQPLSEVFAEPESRIVMREPGQHLRFTLSLLPRFAPGFSSVRDRTSLLTQIRLEVSEGT</sequence>
<feature type="chain" id="PRO_5046591567" description="Type 1 fimbria pilin" evidence="1">
    <location>
        <begin position="27"/>
        <end position="181"/>
    </location>
</feature>